<evidence type="ECO:0000313" key="7">
    <source>
        <dbReference type="Proteomes" id="UP001177003"/>
    </source>
</evidence>
<keyword evidence="2 4" id="KW-0813">Transport</keyword>
<keyword evidence="3 4" id="KW-0446">Lipid-binding</keyword>
<dbReference type="InterPro" id="IPR000528">
    <property type="entry name" value="Plant_nsLTP"/>
</dbReference>
<dbReference type="EMBL" id="OX465084">
    <property type="protein sequence ID" value="CAI9298824.1"/>
    <property type="molecule type" value="Genomic_DNA"/>
</dbReference>
<evidence type="ECO:0000259" key="5">
    <source>
        <dbReference type="SMART" id="SM00499"/>
    </source>
</evidence>
<dbReference type="GO" id="GO:0006869">
    <property type="term" value="P:lipid transport"/>
    <property type="evidence" value="ECO:0007669"/>
    <property type="project" value="InterPro"/>
</dbReference>
<evidence type="ECO:0000313" key="6">
    <source>
        <dbReference type="EMBL" id="CAI9298824.1"/>
    </source>
</evidence>
<reference evidence="6" key="1">
    <citation type="submission" date="2023-04" db="EMBL/GenBank/DDBJ databases">
        <authorList>
            <person name="Vijverberg K."/>
            <person name="Xiong W."/>
            <person name="Schranz E."/>
        </authorList>
    </citation>
    <scope>NUCLEOTIDE SEQUENCE</scope>
</reference>
<keyword evidence="7" id="KW-1185">Reference proteome</keyword>
<evidence type="ECO:0000256" key="1">
    <source>
        <dbReference type="ARBA" id="ARBA00009748"/>
    </source>
</evidence>
<dbReference type="GO" id="GO:0008289">
    <property type="term" value="F:lipid binding"/>
    <property type="evidence" value="ECO:0007669"/>
    <property type="project" value="UniProtKB-KW"/>
</dbReference>
<proteinExistence type="inferred from homology"/>
<name>A0AA36EJZ4_LACSI</name>
<evidence type="ECO:0000256" key="4">
    <source>
        <dbReference type="RuleBase" id="RU000628"/>
    </source>
</evidence>
<dbReference type="InterPro" id="IPR016140">
    <property type="entry name" value="Bifunc_inhib/LTP/seed_store"/>
</dbReference>
<dbReference type="InterPro" id="IPR036312">
    <property type="entry name" value="Bifun_inhib/LTP/seed_sf"/>
</dbReference>
<comment type="function">
    <text evidence="4">Plant non-specific lipid-transfer proteins transfer phospholipids as well as galactolipids across membranes. May play a role in wax or cutin deposition in the cell walls of expanding epidermal cells and certain secretory tissues.</text>
</comment>
<comment type="similarity">
    <text evidence="1 4">Belongs to the plant LTP family.</text>
</comment>
<protein>
    <recommendedName>
        <fullName evidence="4">Non-specific lipid-transfer protein</fullName>
    </recommendedName>
</protein>
<dbReference type="PANTHER" id="PTHR33076">
    <property type="entry name" value="NON-SPECIFIC LIPID-TRANSFER PROTEIN 2-RELATED"/>
    <property type="match status" value="1"/>
</dbReference>
<evidence type="ECO:0000256" key="2">
    <source>
        <dbReference type="ARBA" id="ARBA00022448"/>
    </source>
</evidence>
<dbReference type="Gene3D" id="1.10.110.10">
    <property type="entry name" value="Plant lipid-transfer and hydrophobic proteins"/>
    <property type="match status" value="1"/>
</dbReference>
<dbReference type="AlphaFoldDB" id="A0AA36EJZ4"/>
<dbReference type="CDD" id="cd01960">
    <property type="entry name" value="nsLTP1"/>
    <property type="match status" value="1"/>
</dbReference>
<dbReference type="SMART" id="SM00499">
    <property type="entry name" value="AAI"/>
    <property type="match status" value="1"/>
</dbReference>
<dbReference type="Pfam" id="PF00234">
    <property type="entry name" value="Tryp_alpha_amyl"/>
    <property type="match status" value="1"/>
</dbReference>
<dbReference type="SUPFAM" id="SSF47699">
    <property type="entry name" value="Bifunctional inhibitor/lipid-transfer protein/seed storage 2S albumin"/>
    <property type="match status" value="1"/>
</dbReference>
<sequence length="140" mass="15126">MCKKTSGTTQYKAVWEMMARGEMVRKVALMVVVVFYCLVVQPPRAVEGQLSCPLVVTSLLPCATYLTSGGPVSRHCCSGVRSLQSAATTTDDRQTACQCMEKAAAMLPGINIYNARSLPAKCDVDVAYDINPDTDCSKVH</sequence>
<accession>A0AA36EJZ4</accession>
<dbReference type="PRINTS" id="PR00382">
    <property type="entry name" value="LIPIDTRNSFER"/>
</dbReference>
<dbReference type="Proteomes" id="UP001177003">
    <property type="component" value="Chromosome 8"/>
</dbReference>
<organism evidence="6 7">
    <name type="scientific">Lactuca saligna</name>
    <name type="common">Willowleaf lettuce</name>
    <dbReference type="NCBI Taxonomy" id="75948"/>
    <lineage>
        <taxon>Eukaryota</taxon>
        <taxon>Viridiplantae</taxon>
        <taxon>Streptophyta</taxon>
        <taxon>Embryophyta</taxon>
        <taxon>Tracheophyta</taxon>
        <taxon>Spermatophyta</taxon>
        <taxon>Magnoliopsida</taxon>
        <taxon>eudicotyledons</taxon>
        <taxon>Gunneridae</taxon>
        <taxon>Pentapetalae</taxon>
        <taxon>asterids</taxon>
        <taxon>campanulids</taxon>
        <taxon>Asterales</taxon>
        <taxon>Asteraceae</taxon>
        <taxon>Cichorioideae</taxon>
        <taxon>Cichorieae</taxon>
        <taxon>Lactucinae</taxon>
        <taxon>Lactuca</taxon>
    </lineage>
</organism>
<feature type="domain" description="Bifunctional inhibitor/plant lipid transfer protein/seed storage helical" evidence="5">
    <location>
        <begin position="52"/>
        <end position="136"/>
    </location>
</feature>
<gene>
    <name evidence="6" type="ORF">LSALG_LOCUS37566</name>
</gene>
<evidence type="ECO:0000256" key="3">
    <source>
        <dbReference type="ARBA" id="ARBA00023121"/>
    </source>
</evidence>